<dbReference type="SUPFAM" id="SSF51110">
    <property type="entry name" value="alpha-D-mannose-specific plant lectins"/>
    <property type="match status" value="1"/>
</dbReference>
<dbReference type="GO" id="GO:0005524">
    <property type="term" value="F:ATP binding"/>
    <property type="evidence" value="ECO:0007669"/>
    <property type="project" value="UniProtKB-UniRule"/>
</dbReference>
<dbReference type="Gene3D" id="2.90.10.10">
    <property type="entry name" value="Bulb-type lectin domain"/>
    <property type="match status" value="1"/>
</dbReference>
<feature type="signal peptide" evidence="26">
    <location>
        <begin position="1"/>
        <end position="17"/>
    </location>
</feature>
<comment type="subcellular location">
    <subcellularLocation>
        <location evidence="1">Membrane</location>
        <topology evidence="1">Single-pass type I membrane protein</topology>
    </subcellularLocation>
</comment>
<dbReference type="SUPFAM" id="SSF56112">
    <property type="entry name" value="Protein kinase-like (PK-like)"/>
    <property type="match status" value="1"/>
</dbReference>
<dbReference type="CDD" id="cd14066">
    <property type="entry name" value="STKc_IRAK"/>
    <property type="match status" value="1"/>
</dbReference>
<evidence type="ECO:0000256" key="16">
    <source>
        <dbReference type="ARBA" id="ARBA00023136"/>
    </source>
</evidence>
<dbReference type="GO" id="GO:0006952">
    <property type="term" value="P:defense response"/>
    <property type="evidence" value="ECO:0007669"/>
    <property type="project" value="UniProtKB-KW"/>
</dbReference>
<dbReference type="FunFam" id="3.30.200.20:FF:000059">
    <property type="entry name" value="S-receptor-like serine/threonine-protein kinase"/>
    <property type="match status" value="1"/>
</dbReference>
<comment type="catalytic activity">
    <reaction evidence="20 23">
        <text>L-threonyl-[protein] + ATP = O-phospho-L-threonyl-[protein] + ADP + H(+)</text>
        <dbReference type="Rhea" id="RHEA:46608"/>
        <dbReference type="Rhea" id="RHEA-COMP:11060"/>
        <dbReference type="Rhea" id="RHEA-COMP:11605"/>
        <dbReference type="ChEBI" id="CHEBI:15378"/>
        <dbReference type="ChEBI" id="CHEBI:30013"/>
        <dbReference type="ChEBI" id="CHEBI:30616"/>
        <dbReference type="ChEBI" id="CHEBI:61977"/>
        <dbReference type="ChEBI" id="CHEBI:456216"/>
        <dbReference type="EC" id="2.7.11.1"/>
    </reaction>
</comment>
<keyword evidence="18" id="KW-0675">Receptor</keyword>
<dbReference type="PROSITE" id="PS00107">
    <property type="entry name" value="PROTEIN_KINASE_ATP"/>
    <property type="match status" value="1"/>
</dbReference>
<evidence type="ECO:0000256" key="2">
    <source>
        <dbReference type="ARBA" id="ARBA00022527"/>
    </source>
</evidence>
<evidence type="ECO:0000259" key="28">
    <source>
        <dbReference type="PROSITE" id="PS50927"/>
    </source>
</evidence>
<evidence type="ECO:0000256" key="10">
    <source>
        <dbReference type="ARBA" id="ARBA00022741"/>
    </source>
</evidence>
<keyword evidence="12" id="KW-0611">Plant defense</keyword>
<keyword evidence="10 23" id="KW-0547">Nucleotide-binding</keyword>
<evidence type="ECO:0000256" key="26">
    <source>
        <dbReference type="SAM" id="SignalP"/>
    </source>
</evidence>
<keyword evidence="16 25" id="KW-0472">Membrane</keyword>
<keyword evidence="9" id="KW-0677">Repeat</keyword>
<keyword evidence="19" id="KW-0325">Glycoprotein</keyword>
<dbReference type="GO" id="GO:0051707">
    <property type="term" value="P:response to other organism"/>
    <property type="evidence" value="ECO:0007669"/>
    <property type="project" value="UniProtKB-ARBA"/>
</dbReference>
<dbReference type="CDD" id="cd01098">
    <property type="entry name" value="PAN_AP_plant"/>
    <property type="match status" value="1"/>
</dbReference>
<feature type="domain" description="Bulb-type lectin" evidence="28">
    <location>
        <begin position="13"/>
        <end position="143"/>
    </location>
</feature>
<evidence type="ECO:0000256" key="19">
    <source>
        <dbReference type="ARBA" id="ARBA00023180"/>
    </source>
</evidence>
<keyword evidence="8" id="KW-0430">Lectin</keyword>
<dbReference type="SMART" id="SM00108">
    <property type="entry name" value="B_lectin"/>
    <property type="match status" value="1"/>
</dbReference>
<dbReference type="InterPro" id="IPR017441">
    <property type="entry name" value="Protein_kinase_ATP_BS"/>
</dbReference>
<dbReference type="GO" id="GO:0004674">
    <property type="term" value="F:protein serine/threonine kinase activity"/>
    <property type="evidence" value="ECO:0007669"/>
    <property type="project" value="UniProtKB-KW"/>
</dbReference>
<keyword evidence="6 25" id="KW-0812">Transmembrane</keyword>
<evidence type="ECO:0000256" key="20">
    <source>
        <dbReference type="ARBA" id="ARBA00047899"/>
    </source>
</evidence>
<dbReference type="Pfam" id="PF07714">
    <property type="entry name" value="PK_Tyr_Ser-Thr"/>
    <property type="match status" value="1"/>
</dbReference>
<dbReference type="PROSITE" id="PS50927">
    <property type="entry name" value="BULB_LECTIN"/>
    <property type="match status" value="1"/>
</dbReference>
<dbReference type="EC" id="2.7.11.1" evidence="23"/>
<evidence type="ECO:0000256" key="6">
    <source>
        <dbReference type="ARBA" id="ARBA00022692"/>
    </source>
</evidence>
<protein>
    <recommendedName>
        <fullName evidence="23">Receptor-like serine/threonine-protein kinase</fullName>
        <ecNumber evidence="23">2.7.11.1</ecNumber>
    </recommendedName>
</protein>
<accession>A0A843TWJ5</accession>
<evidence type="ECO:0000256" key="22">
    <source>
        <dbReference type="ARBA" id="ARBA00053822"/>
    </source>
</evidence>
<comment type="similarity">
    <text evidence="23">Belongs to the protein kinase superfamily. Ser/Thr protein kinase family.</text>
</comment>
<dbReference type="InterPro" id="IPR011009">
    <property type="entry name" value="Kinase-like_dom_sf"/>
</dbReference>
<keyword evidence="14 25" id="KW-1133">Transmembrane helix</keyword>
<reference evidence="29" key="1">
    <citation type="submission" date="2017-07" db="EMBL/GenBank/DDBJ databases">
        <title>Taro Niue Genome Assembly and Annotation.</title>
        <authorList>
            <person name="Atibalentja N."/>
            <person name="Keating K."/>
            <person name="Fields C.J."/>
        </authorList>
    </citation>
    <scope>NUCLEOTIDE SEQUENCE</scope>
    <source>
        <strain evidence="29">Niue_2</strain>
        <tissue evidence="29">Leaf</tissue>
    </source>
</reference>
<dbReference type="Pfam" id="PF01453">
    <property type="entry name" value="B_lectin"/>
    <property type="match status" value="1"/>
</dbReference>
<name>A0A843TWJ5_COLES</name>
<evidence type="ECO:0000259" key="27">
    <source>
        <dbReference type="PROSITE" id="PS50011"/>
    </source>
</evidence>
<evidence type="ECO:0000256" key="4">
    <source>
        <dbReference type="ARBA" id="ARBA00022546"/>
    </source>
</evidence>
<keyword evidence="11 23" id="KW-0418">Kinase</keyword>
<keyword evidence="2 23" id="KW-0723">Serine/threonine-protein kinase</keyword>
<evidence type="ECO:0000313" key="30">
    <source>
        <dbReference type="Proteomes" id="UP000652761"/>
    </source>
</evidence>
<proteinExistence type="inferred from homology"/>
<dbReference type="InterPro" id="IPR001480">
    <property type="entry name" value="Bulb-type_lectin_dom"/>
</dbReference>
<comment type="function">
    <text evidence="22">Involved in resistance against the herbivorous insect brown planthopper (N.lugens, BPH). Member of the BPH3 (BPH resistance locus 3) cluster which contains LECRK1, LECRK2 and LECRK3.</text>
</comment>
<evidence type="ECO:0000256" key="14">
    <source>
        <dbReference type="ARBA" id="ARBA00022989"/>
    </source>
</evidence>
<keyword evidence="15" id="KW-0465">Mannose-binding</keyword>
<comment type="caution">
    <text evidence="29">The sequence shown here is derived from an EMBL/GenBank/DDBJ whole genome shotgun (WGS) entry which is preliminary data.</text>
</comment>
<dbReference type="EMBL" id="NMUH01000332">
    <property type="protein sequence ID" value="MQL77112.1"/>
    <property type="molecule type" value="Genomic_DNA"/>
</dbReference>
<gene>
    <name evidence="29" type="ORF">Taro_009538</name>
</gene>
<evidence type="ECO:0000256" key="15">
    <source>
        <dbReference type="ARBA" id="ARBA00023035"/>
    </source>
</evidence>
<evidence type="ECO:0000256" key="11">
    <source>
        <dbReference type="ARBA" id="ARBA00022777"/>
    </source>
</evidence>
<organism evidence="29 30">
    <name type="scientific">Colocasia esculenta</name>
    <name type="common">Wild taro</name>
    <name type="synonym">Arum esculentum</name>
    <dbReference type="NCBI Taxonomy" id="4460"/>
    <lineage>
        <taxon>Eukaryota</taxon>
        <taxon>Viridiplantae</taxon>
        <taxon>Streptophyta</taxon>
        <taxon>Embryophyta</taxon>
        <taxon>Tracheophyta</taxon>
        <taxon>Spermatophyta</taxon>
        <taxon>Magnoliopsida</taxon>
        <taxon>Liliopsida</taxon>
        <taxon>Araceae</taxon>
        <taxon>Aroideae</taxon>
        <taxon>Colocasieae</taxon>
        <taxon>Colocasia</taxon>
    </lineage>
</organism>
<sequence length="809" mass="89266">MSLLLLLLFLPMAAVQTTPRNITTGSSLTPLGQTTPLVVSPSGDFAVGFRPLDSDNSLFLLAVWFTKVTNQTVVWAANGNHPVEAGSNLRLRADGRLVLTDSGGAEVWSATPDATDITHAAMLDNGNFVLARAGSAGYAWESFNEPMDTILPSQTLSFGRRLTSRLTESDYSDGRFQLRMEDNGNLVFYQAPPSCPIDAGCTLYDAYWDAGTVGNGQQLVVGSAGDVSVALKNGSSVTITPKKSNYPPREFYHRATLDPDGVLRHYVYARNETGGAWTVAASLPSDICVRRRYFVGSGVCGYNSYCSQIGAMQKTNCDCPPQYSFVDPARKYKGCKPDFAPQSCDADGGGGATAREFRIERMPRIDWPSTDYQHLKPVSEEQCGNACLSDCYCTVAIHRVDDCWMKRLPLLNGRYDVKDINGYALLKVARDPNSNKNNRTISAPKTTIKPPFTRRSGGRTWLLLLLGSGNCLLLAVVFFLTFCVYHKKTWGIGSSKLDINLRPFTYKELHEATQGFKEELGKGAFGTVYKGLIESDSTSTPIAVKRLQELDDAGAETEFENEVRIIAQIHHKNLVRLLGYCNEGPLRLLVYEYMCNGSLFGLLLGSTKPDWDTRVELAFGVSRGLLYLHEDCSTQIIHCDIKPQNVLIDDNFTARISDFGLSKLLRAGQSRTLTDIRGTRGYVAPEWFKHMSITSKVDVYSFGVLLLEIICCRRSVEAEAGESKAVLAYWAYDCLRAGRLEALVEDEAGPLADMRRLERLVMVALWCIQDEPSLRPTMKKVTQMLEGAVEVAVPPDPSSYTSSTVEVYL</sequence>
<dbReference type="GO" id="GO:0005537">
    <property type="term" value="F:D-mannose binding"/>
    <property type="evidence" value="ECO:0007669"/>
    <property type="project" value="UniProtKB-KW"/>
</dbReference>
<keyword evidence="5 23" id="KW-0808">Transferase</keyword>
<dbReference type="InterPro" id="IPR001245">
    <property type="entry name" value="Ser-Thr/Tyr_kinase_cat_dom"/>
</dbReference>
<evidence type="ECO:0000256" key="5">
    <source>
        <dbReference type="ARBA" id="ARBA00022679"/>
    </source>
</evidence>
<keyword evidence="7 26" id="KW-0732">Signal</keyword>
<dbReference type="PROSITE" id="PS00108">
    <property type="entry name" value="PROTEIN_KINASE_ST"/>
    <property type="match status" value="1"/>
</dbReference>
<evidence type="ECO:0000256" key="1">
    <source>
        <dbReference type="ARBA" id="ARBA00004479"/>
    </source>
</evidence>
<dbReference type="GO" id="GO:0016020">
    <property type="term" value="C:membrane"/>
    <property type="evidence" value="ECO:0007669"/>
    <property type="project" value="UniProtKB-SubCell"/>
</dbReference>
<feature type="chain" id="PRO_5032934924" description="Receptor-like serine/threonine-protein kinase" evidence="26">
    <location>
        <begin position="18"/>
        <end position="809"/>
    </location>
</feature>
<evidence type="ECO:0000256" key="25">
    <source>
        <dbReference type="SAM" id="Phobius"/>
    </source>
</evidence>
<dbReference type="PANTHER" id="PTHR47976">
    <property type="entry name" value="G-TYPE LECTIN S-RECEPTOR-LIKE SERINE/THREONINE-PROTEIN KINASE SD2-5"/>
    <property type="match status" value="1"/>
</dbReference>
<dbReference type="Gene3D" id="2.90.10.30">
    <property type="match status" value="1"/>
</dbReference>
<dbReference type="FunFam" id="1.10.510.10:FF:000237">
    <property type="entry name" value="G-type lectin S-receptor-like serine/threonine-protein kinase"/>
    <property type="match status" value="1"/>
</dbReference>
<dbReference type="CDD" id="cd00028">
    <property type="entry name" value="B_lectin"/>
    <property type="match status" value="1"/>
</dbReference>
<comment type="catalytic activity">
    <reaction evidence="21 23">
        <text>L-seryl-[protein] + ATP = O-phospho-L-seryl-[protein] + ADP + H(+)</text>
        <dbReference type="Rhea" id="RHEA:17989"/>
        <dbReference type="Rhea" id="RHEA-COMP:9863"/>
        <dbReference type="Rhea" id="RHEA-COMP:11604"/>
        <dbReference type="ChEBI" id="CHEBI:15378"/>
        <dbReference type="ChEBI" id="CHEBI:29999"/>
        <dbReference type="ChEBI" id="CHEBI:30616"/>
        <dbReference type="ChEBI" id="CHEBI:83421"/>
        <dbReference type="ChEBI" id="CHEBI:456216"/>
        <dbReference type="EC" id="2.7.11.1"/>
    </reaction>
</comment>
<dbReference type="PANTHER" id="PTHR47976:SF108">
    <property type="entry name" value="G-TYPE LECTIN S-RECEPTOR-LIKE SERINE_THREONINE-PROTEIN KINASE LECRK1"/>
    <property type="match status" value="1"/>
</dbReference>
<keyword evidence="30" id="KW-1185">Reference proteome</keyword>
<dbReference type="InterPro" id="IPR000719">
    <property type="entry name" value="Prot_kinase_dom"/>
</dbReference>
<dbReference type="PIRSF" id="PIRSF000641">
    <property type="entry name" value="SRK"/>
    <property type="match status" value="1"/>
</dbReference>
<evidence type="ECO:0000256" key="7">
    <source>
        <dbReference type="ARBA" id="ARBA00022729"/>
    </source>
</evidence>
<evidence type="ECO:0000256" key="3">
    <source>
        <dbReference type="ARBA" id="ARBA00022536"/>
    </source>
</evidence>
<evidence type="ECO:0000256" key="17">
    <source>
        <dbReference type="ARBA" id="ARBA00023157"/>
    </source>
</evidence>
<evidence type="ECO:0000256" key="23">
    <source>
        <dbReference type="PIRNR" id="PIRNR000641"/>
    </source>
</evidence>
<evidence type="ECO:0000313" key="29">
    <source>
        <dbReference type="EMBL" id="MQL77112.1"/>
    </source>
</evidence>
<dbReference type="OrthoDB" id="1930390at2759"/>
<feature type="binding site" evidence="24">
    <location>
        <position position="545"/>
    </location>
    <ligand>
        <name>ATP</name>
        <dbReference type="ChEBI" id="CHEBI:30616"/>
    </ligand>
</feature>
<evidence type="ECO:0000256" key="12">
    <source>
        <dbReference type="ARBA" id="ARBA00022821"/>
    </source>
</evidence>
<dbReference type="Gene3D" id="3.30.200.20">
    <property type="entry name" value="Phosphorylase Kinase, domain 1"/>
    <property type="match status" value="1"/>
</dbReference>
<dbReference type="Proteomes" id="UP000652761">
    <property type="component" value="Unassembled WGS sequence"/>
</dbReference>
<dbReference type="InterPro" id="IPR036426">
    <property type="entry name" value="Bulb-type_lectin_dom_sf"/>
</dbReference>
<dbReference type="Gene3D" id="1.10.510.10">
    <property type="entry name" value="Transferase(Phosphotransferase) domain 1"/>
    <property type="match status" value="1"/>
</dbReference>
<dbReference type="SMR" id="A0A843TWJ5"/>
<feature type="domain" description="Protein kinase" evidence="27">
    <location>
        <begin position="514"/>
        <end position="789"/>
    </location>
</feature>
<evidence type="ECO:0000256" key="9">
    <source>
        <dbReference type="ARBA" id="ARBA00022737"/>
    </source>
</evidence>
<evidence type="ECO:0000256" key="21">
    <source>
        <dbReference type="ARBA" id="ARBA00048679"/>
    </source>
</evidence>
<dbReference type="AlphaFoldDB" id="A0A843TWJ5"/>
<dbReference type="SMART" id="SM00220">
    <property type="entry name" value="S_TKc"/>
    <property type="match status" value="1"/>
</dbReference>
<evidence type="ECO:0000256" key="24">
    <source>
        <dbReference type="PROSITE-ProRule" id="PRU10141"/>
    </source>
</evidence>
<dbReference type="InterPro" id="IPR008271">
    <property type="entry name" value="Ser/Thr_kinase_AS"/>
</dbReference>
<dbReference type="FunFam" id="2.90.10.10:FF:000006">
    <property type="entry name" value="Serine/threonine-protein kinase"/>
    <property type="match status" value="1"/>
</dbReference>
<keyword evidence="4" id="KW-0348">Hemagglutinin</keyword>
<dbReference type="InterPro" id="IPR024171">
    <property type="entry name" value="SRK-like_kinase"/>
</dbReference>
<dbReference type="FunFam" id="2.90.10.30:FF:000001">
    <property type="entry name" value="Serine/threonine-protein kinase"/>
    <property type="match status" value="1"/>
</dbReference>
<keyword evidence="17" id="KW-1015">Disulfide bond</keyword>
<dbReference type="InterPro" id="IPR051343">
    <property type="entry name" value="G-type_lectin_kinases/EP1-like"/>
</dbReference>
<keyword evidence="13 23" id="KW-0067">ATP-binding</keyword>
<evidence type="ECO:0000256" key="13">
    <source>
        <dbReference type="ARBA" id="ARBA00022840"/>
    </source>
</evidence>
<keyword evidence="3" id="KW-0245">EGF-like domain</keyword>
<evidence type="ECO:0000256" key="18">
    <source>
        <dbReference type="ARBA" id="ARBA00023170"/>
    </source>
</evidence>
<feature type="transmembrane region" description="Helical" evidence="25">
    <location>
        <begin position="461"/>
        <end position="485"/>
    </location>
</feature>
<evidence type="ECO:0000256" key="8">
    <source>
        <dbReference type="ARBA" id="ARBA00022734"/>
    </source>
</evidence>
<dbReference type="PROSITE" id="PS50011">
    <property type="entry name" value="PROTEIN_KINASE_DOM"/>
    <property type="match status" value="1"/>
</dbReference>